<organism evidence="1 2">
    <name type="scientific">Pseudomonas syringae pv. solidagae</name>
    <dbReference type="NCBI Taxonomy" id="264458"/>
    <lineage>
        <taxon>Bacteria</taxon>
        <taxon>Pseudomonadati</taxon>
        <taxon>Pseudomonadota</taxon>
        <taxon>Gammaproteobacteria</taxon>
        <taxon>Pseudomonadales</taxon>
        <taxon>Pseudomonadaceae</taxon>
        <taxon>Pseudomonas</taxon>
        <taxon>Pseudomonas syringae</taxon>
    </lineage>
</organism>
<gene>
    <name evidence="1" type="ORF">ALP48_200058</name>
</gene>
<name>A0A3M5L6H1_PSESX</name>
<reference evidence="1 2" key="1">
    <citation type="submission" date="2018-08" db="EMBL/GenBank/DDBJ databases">
        <title>Recombination of ecologically and evolutionarily significant loci maintains genetic cohesion in the Pseudomonas syringae species complex.</title>
        <authorList>
            <person name="Dillon M."/>
            <person name="Thakur S."/>
            <person name="Almeida R.N.D."/>
            <person name="Weir B.S."/>
            <person name="Guttman D.S."/>
        </authorList>
    </citation>
    <scope>NUCLEOTIDE SEQUENCE [LARGE SCALE GENOMIC DNA]</scope>
    <source>
        <strain evidence="1 2">ICMP 16926</strain>
    </source>
</reference>
<protein>
    <submittedName>
        <fullName evidence="1">Uncharacterized protein</fullName>
    </submittedName>
</protein>
<sequence length="194" mass="21931">MQAGLIVIDGQRQYADLRHRSQAQQHPRDLCRLDAIAAHFDLIVGPTDEFQQALMIAAHAVAAAVDARAVLRERVRYEALGGQRRLADIAQRHAVTADVQLAGDLSADRVQHVIQHVGAGPWQRRADRHAAQRIARVCSALWETWELWERAGRRFACSRRGLYILARWESRTITFASKLAPTGIRVRFQFLIKA</sequence>
<dbReference type="AntiFam" id="ANF00178">
    <property type="entry name" value="Shadow ORF (opposite dhbF)"/>
</dbReference>
<dbReference type="Proteomes" id="UP000268096">
    <property type="component" value="Unassembled WGS sequence"/>
</dbReference>
<comment type="caution">
    <text evidence="1">The sequence shown here is derived from an EMBL/GenBank/DDBJ whole genome shotgun (WGS) entry which is preliminary data.</text>
</comment>
<dbReference type="EMBL" id="RBTH01000244">
    <property type="protein sequence ID" value="RMT43737.1"/>
    <property type="molecule type" value="Genomic_DNA"/>
</dbReference>
<dbReference type="AlphaFoldDB" id="A0A3M5L6H1"/>
<evidence type="ECO:0000313" key="1">
    <source>
        <dbReference type="EMBL" id="RMT43737.1"/>
    </source>
</evidence>
<evidence type="ECO:0000313" key="2">
    <source>
        <dbReference type="Proteomes" id="UP000268096"/>
    </source>
</evidence>
<accession>A0A3M5L6H1</accession>
<proteinExistence type="predicted"/>